<accession>D3RW12</accession>
<feature type="transmembrane region" description="Helical" evidence="2">
    <location>
        <begin position="29"/>
        <end position="49"/>
    </location>
</feature>
<dbReference type="Proteomes" id="UP000001441">
    <property type="component" value="Chromosome"/>
</dbReference>
<organism evidence="3 4">
    <name type="scientific">Allochromatium vinosum (strain ATCC 17899 / DSM 180 / NBRC 103801 / NCIMB 10441 / D)</name>
    <name type="common">Chromatium vinosum</name>
    <dbReference type="NCBI Taxonomy" id="572477"/>
    <lineage>
        <taxon>Bacteria</taxon>
        <taxon>Pseudomonadati</taxon>
        <taxon>Pseudomonadota</taxon>
        <taxon>Gammaproteobacteria</taxon>
        <taxon>Chromatiales</taxon>
        <taxon>Chromatiaceae</taxon>
        <taxon>Allochromatium</taxon>
    </lineage>
</organism>
<evidence type="ECO:0000313" key="4">
    <source>
        <dbReference type="Proteomes" id="UP000001441"/>
    </source>
</evidence>
<sequence>MSTTVQPMPITEHTQVSTAETVVNTTTPLGWVDIAAVALIVGAALYYLYRNLLPKRGQCAACASQGKAGGCQSTRMAGTTVARTSRRSSPSSTTRTWNPASNDNNYHCRIDGQ</sequence>
<name>D3RW12_ALLVD</name>
<dbReference type="KEGG" id="alv:Alvin_2257"/>
<dbReference type="AlphaFoldDB" id="D3RW12"/>
<feature type="region of interest" description="Disordered" evidence="1">
    <location>
        <begin position="65"/>
        <end position="104"/>
    </location>
</feature>
<gene>
    <name evidence="3" type="ordered locus">Alvin_2257</name>
</gene>
<dbReference type="EMBL" id="CP001896">
    <property type="protein sequence ID" value="ADC63175.1"/>
    <property type="molecule type" value="Genomic_DNA"/>
</dbReference>
<keyword evidence="2" id="KW-0812">Transmembrane</keyword>
<keyword evidence="2" id="KW-0472">Membrane</keyword>
<evidence type="ECO:0000256" key="1">
    <source>
        <dbReference type="SAM" id="MobiDB-lite"/>
    </source>
</evidence>
<evidence type="ECO:0000313" key="3">
    <source>
        <dbReference type="EMBL" id="ADC63175.1"/>
    </source>
</evidence>
<protein>
    <recommendedName>
        <fullName evidence="5">FeoB-associated Cys-rich membrane protein</fullName>
    </recommendedName>
</protein>
<dbReference type="HOGENOM" id="CLU_2128203_0_0_6"/>
<evidence type="ECO:0000256" key="2">
    <source>
        <dbReference type="SAM" id="Phobius"/>
    </source>
</evidence>
<dbReference type="OrthoDB" id="5816510at2"/>
<feature type="compositionally biased region" description="Low complexity" evidence="1">
    <location>
        <begin position="87"/>
        <end position="96"/>
    </location>
</feature>
<proteinExistence type="predicted"/>
<evidence type="ECO:0008006" key="5">
    <source>
        <dbReference type="Google" id="ProtNLM"/>
    </source>
</evidence>
<dbReference type="STRING" id="572477.Alvin_2257"/>
<keyword evidence="2" id="KW-1133">Transmembrane helix</keyword>
<reference evidence="3 4" key="1">
    <citation type="journal article" date="2011" name="Stand. Genomic Sci.">
        <title>Complete genome sequence of Allochromatium vinosum DSM 180(T).</title>
        <authorList>
            <person name="Weissgerber T."/>
            <person name="Zigann R."/>
            <person name="Bruce D."/>
            <person name="Chang Y.J."/>
            <person name="Detter J.C."/>
            <person name="Han C."/>
            <person name="Hauser L."/>
            <person name="Jeffries C.D."/>
            <person name="Land M."/>
            <person name="Munk A.C."/>
            <person name="Tapia R."/>
            <person name="Dahl C."/>
        </authorList>
    </citation>
    <scope>NUCLEOTIDE SEQUENCE [LARGE SCALE GENOMIC DNA]</scope>
    <source>
        <strain evidence="4">ATCC 17899 / DSM 180 / NBRC 103801 / NCIMB 10441 / D</strain>
    </source>
</reference>
<dbReference type="eggNOG" id="ENOG5033CYK">
    <property type="taxonomic scope" value="Bacteria"/>
</dbReference>
<keyword evidence="4" id="KW-1185">Reference proteome</keyword>